<reference evidence="3" key="1">
    <citation type="submission" date="2021-02" db="EMBL/GenBank/DDBJ databases">
        <authorList>
            <person name="Nowell W R."/>
        </authorList>
    </citation>
    <scope>NUCLEOTIDE SEQUENCE</scope>
</reference>
<dbReference type="Gene3D" id="1.10.390.30">
    <property type="entry name" value="Peptidase M60, enhancin-like domain 3"/>
    <property type="match status" value="1"/>
</dbReference>
<sequence length="41" mass="4981">MQRDWWTFDGTGEVTVNIFTLHAMNIICHIQPWIHPWLDEQ</sequence>
<accession>A0A8S3AEH4</accession>
<evidence type="ECO:0000259" key="1">
    <source>
        <dbReference type="PROSITE" id="PS51723"/>
    </source>
</evidence>
<evidence type="ECO:0000313" key="2">
    <source>
        <dbReference type="EMBL" id="CAF4539274.1"/>
    </source>
</evidence>
<proteinExistence type="predicted"/>
<dbReference type="AlphaFoldDB" id="A0A8S3AEH4"/>
<dbReference type="Proteomes" id="UP000681967">
    <property type="component" value="Unassembled WGS sequence"/>
</dbReference>
<organism evidence="3 4">
    <name type="scientific">Rotaria magnacalcarata</name>
    <dbReference type="NCBI Taxonomy" id="392030"/>
    <lineage>
        <taxon>Eukaryota</taxon>
        <taxon>Metazoa</taxon>
        <taxon>Spiralia</taxon>
        <taxon>Gnathifera</taxon>
        <taxon>Rotifera</taxon>
        <taxon>Eurotatoria</taxon>
        <taxon>Bdelloidea</taxon>
        <taxon>Philodinida</taxon>
        <taxon>Philodinidae</taxon>
        <taxon>Rotaria</taxon>
    </lineage>
</organism>
<gene>
    <name evidence="3" type="ORF">BYL167_LOCUS44813</name>
    <name evidence="2" type="ORF">GIL414_LOCUS36348</name>
</gene>
<dbReference type="Proteomes" id="UP000681720">
    <property type="component" value="Unassembled WGS sequence"/>
</dbReference>
<comment type="caution">
    <text evidence="3">The sequence shown here is derived from an EMBL/GenBank/DDBJ whole genome shotgun (WGS) entry which is preliminary data.</text>
</comment>
<dbReference type="InterPro" id="IPR042279">
    <property type="entry name" value="Pep_M60_3"/>
</dbReference>
<name>A0A8S3AEH4_9BILA</name>
<dbReference type="EMBL" id="CAJOBH010122668">
    <property type="protein sequence ID" value="CAF4719356.1"/>
    <property type="molecule type" value="Genomic_DNA"/>
</dbReference>
<evidence type="ECO:0000313" key="3">
    <source>
        <dbReference type="EMBL" id="CAF4719356.1"/>
    </source>
</evidence>
<protein>
    <recommendedName>
        <fullName evidence="1">Peptidase M60 domain-containing protein</fullName>
    </recommendedName>
</protein>
<feature type="non-terminal residue" evidence="3">
    <location>
        <position position="1"/>
    </location>
</feature>
<dbReference type="InterPro" id="IPR031161">
    <property type="entry name" value="Peptidase_M60_dom"/>
</dbReference>
<dbReference type="PROSITE" id="PS51723">
    <property type="entry name" value="PEPTIDASE_M60"/>
    <property type="match status" value="1"/>
</dbReference>
<evidence type="ECO:0000313" key="4">
    <source>
        <dbReference type="Proteomes" id="UP000681967"/>
    </source>
</evidence>
<feature type="domain" description="Peptidase M60" evidence="1">
    <location>
        <begin position="1"/>
        <end position="41"/>
    </location>
</feature>
<dbReference type="EMBL" id="CAJOBJ010090224">
    <property type="protein sequence ID" value="CAF4539274.1"/>
    <property type="molecule type" value="Genomic_DNA"/>
</dbReference>